<feature type="transmembrane region" description="Helical" evidence="1">
    <location>
        <begin position="6"/>
        <end position="25"/>
    </location>
</feature>
<sequence length="412" mass="44086">MHEGALIQNDAVVIGLLLVLLYFIFQTNKYGGKAWQGFYKFFPPILLCYFIPGALNSLGVISGETSQVYPVVSRYFLPPCLLLFTLSLDIHMLKKLGFKAVLVFLAGTLGVVLGGPLAVLMVKLISPESFNAETWKGLSTVAGSWIGGGANQTALKEVFQPSAVLFSQSVAVDILVAESWLAVLLLGVANKEKLNRFFGGGTDLIEEIKEKLAGEAEKKSRIPAFEDLMKILAVGFGGTAIAYLVSDAIAPFIEANYPELSQFSLTSGFFWVVVIVTLIGIILSQTKVREIEHVGASKIATVFLYILIASIGMQMDLVAVRDNPYLFLVGFIWIIIHALFVVAAGKLLKVPYFFVAVGSQANVGGAASASVVAAAYHPALISVGVILSVLGYAVGTYAGFATAQLLRIASGY</sequence>
<comment type="caution">
    <text evidence="2">The sequence shown here is derived from an EMBL/GenBank/DDBJ whole genome shotgun (WGS) entry which is preliminary data.</text>
</comment>
<name>A0A0P7BQD5_9BACT</name>
<dbReference type="EMBL" id="LGTQ01000005">
    <property type="protein sequence ID" value="KPM49367.1"/>
    <property type="molecule type" value="Genomic_DNA"/>
</dbReference>
<proteinExistence type="predicted"/>
<dbReference type="PATRIC" id="fig|1605367.3.peg.1685"/>
<protein>
    <submittedName>
        <fullName evidence="2">Membrane protein</fullName>
    </submittedName>
</protein>
<dbReference type="PANTHER" id="PTHR34289:SF8">
    <property type="entry name" value="DUF819 DOMAIN-CONTAINING PROTEIN"/>
    <property type="match status" value="1"/>
</dbReference>
<organism evidence="2 3">
    <name type="scientific">Jiulongibacter sediminis</name>
    <dbReference type="NCBI Taxonomy" id="1605367"/>
    <lineage>
        <taxon>Bacteria</taxon>
        <taxon>Pseudomonadati</taxon>
        <taxon>Bacteroidota</taxon>
        <taxon>Cytophagia</taxon>
        <taxon>Cytophagales</taxon>
        <taxon>Leadbetterellaceae</taxon>
        <taxon>Jiulongibacter</taxon>
    </lineage>
</organism>
<accession>A0A0P7BQD5</accession>
<feature type="transmembrane region" description="Helical" evidence="1">
    <location>
        <begin position="37"/>
        <end position="55"/>
    </location>
</feature>
<dbReference type="STRING" id="1605367.AFM12_01730"/>
<feature type="transmembrane region" description="Helical" evidence="1">
    <location>
        <begin position="165"/>
        <end position="188"/>
    </location>
</feature>
<gene>
    <name evidence="2" type="ORF">AFM12_01730</name>
</gene>
<dbReference type="Pfam" id="PF05684">
    <property type="entry name" value="DUF819"/>
    <property type="match status" value="1"/>
</dbReference>
<evidence type="ECO:0000313" key="2">
    <source>
        <dbReference type="EMBL" id="KPM49367.1"/>
    </source>
</evidence>
<dbReference type="OrthoDB" id="653763at2"/>
<feature type="transmembrane region" description="Helical" evidence="1">
    <location>
        <begin position="75"/>
        <end position="93"/>
    </location>
</feature>
<dbReference type="RefSeq" id="WP_055143552.1">
    <property type="nucleotide sequence ID" value="NZ_JXSZ01000005.1"/>
</dbReference>
<feature type="transmembrane region" description="Helical" evidence="1">
    <location>
        <begin position="352"/>
        <end position="373"/>
    </location>
</feature>
<reference evidence="2 3" key="1">
    <citation type="submission" date="2015-07" db="EMBL/GenBank/DDBJ databases">
        <title>The draft genome sequence of Leadbetterella sp. JN14-9.</title>
        <authorList>
            <person name="Liu Y."/>
            <person name="Du J."/>
            <person name="Shao Z."/>
        </authorList>
    </citation>
    <scope>NUCLEOTIDE SEQUENCE [LARGE SCALE GENOMIC DNA]</scope>
    <source>
        <strain evidence="2 3">JN14-9</strain>
    </source>
</reference>
<feature type="transmembrane region" description="Helical" evidence="1">
    <location>
        <begin position="379"/>
        <end position="400"/>
    </location>
</feature>
<feature type="transmembrane region" description="Helical" evidence="1">
    <location>
        <begin position="100"/>
        <end position="122"/>
    </location>
</feature>
<dbReference type="InterPro" id="IPR008537">
    <property type="entry name" value="DUF819"/>
</dbReference>
<evidence type="ECO:0000256" key="1">
    <source>
        <dbReference type="SAM" id="Phobius"/>
    </source>
</evidence>
<keyword evidence="1" id="KW-0472">Membrane</keyword>
<keyword evidence="3" id="KW-1185">Reference proteome</keyword>
<dbReference type="PANTHER" id="PTHR34289">
    <property type="entry name" value="PROTEIN, PUTATIVE (DUF819)-RELATED"/>
    <property type="match status" value="1"/>
</dbReference>
<evidence type="ECO:0000313" key="3">
    <source>
        <dbReference type="Proteomes" id="UP000050454"/>
    </source>
</evidence>
<feature type="transmembrane region" description="Helical" evidence="1">
    <location>
        <begin position="325"/>
        <end position="345"/>
    </location>
</feature>
<feature type="transmembrane region" description="Helical" evidence="1">
    <location>
        <begin position="228"/>
        <end position="245"/>
    </location>
</feature>
<feature type="transmembrane region" description="Helical" evidence="1">
    <location>
        <begin position="295"/>
        <end position="313"/>
    </location>
</feature>
<keyword evidence="1" id="KW-1133">Transmembrane helix</keyword>
<dbReference type="AlphaFoldDB" id="A0A0P7BQD5"/>
<feature type="transmembrane region" description="Helical" evidence="1">
    <location>
        <begin position="265"/>
        <end position="283"/>
    </location>
</feature>
<dbReference type="Proteomes" id="UP000050454">
    <property type="component" value="Unassembled WGS sequence"/>
</dbReference>
<keyword evidence="1" id="KW-0812">Transmembrane</keyword>